<dbReference type="SUPFAM" id="SSF53597">
    <property type="entry name" value="Dihydrofolate reductase-like"/>
    <property type="match status" value="1"/>
</dbReference>
<dbReference type="Gene3D" id="3.40.430.10">
    <property type="entry name" value="Dihydrofolate Reductase, subunit A"/>
    <property type="match status" value="1"/>
</dbReference>
<dbReference type="GO" id="GO:0008703">
    <property type="term" value="F:5-amino-6-(5-phosphoribosylamino)uracil reductase activity"/>
    <property type="evidence" value="ECO:0007669"/>
    <property type="project" value="InterPro"/>
</dbReference>
<dbReference type="InterPro" id="IPR024072">
    <property type="entry name" value="DHFR-like_dom_sf"/>
</dbReference>
<evidence type="ECO:0000256" key="8">
    <source>
        <dbReference type="ARBA" id="ARBA00023002"/>
    </source>
</evidence>
<dbReference type="InterPro" id="IPR002734">
    <property type="entry name" value="RibDG_C"/>
</dbReference>
<dbReference type="EC" id="1.1.1.302" evidence="4"/>
<sequence>MASAIRSTLQFSPSQRQQIDPYLPASKKPHVTLTFATSLDSNITLTPGVETPLSGPDSKSMTYYLRSKHDAIIIGAGTAIADDPSLNSRIEGVGGYGGQGLEGQPRPVVLDLRGRWDVSATSKVVKLAREGKGKAPWVFVGAAVAEEKRKTIEEAGGKFVVFEDKNVDSLVEKLDWRDIISELSKEGITSVMIEGGGVVINELLSPSYFDLLDTVIVTIAPTWLGKNGVQVCPDERFAGGVKIPVGKLKDVKWVPLGEDVVLCGRPNIDRG</sequence>
<evidence type="ECO:0000256" key="7">
    <source>
        <dbReference type="ARBA" id="ARBA00022857"/>
    </source>
</evidence>
<keyword evidence="7" id="KW-0521">NADP</keyword>
<dbReference type="InterPro" id="IPR050765">
    <property type="entry name" value="Riboflavin_Biosynth_HTPR"/>
</dbReference>
<evidence type="ECO:0000256" key="2">
    <source>
        <dbReference type="ARBA" id="ARBA00005104"/>
    </source>
</evidence>
<evidence type="ECO:0000313" key="14">
    <source>
        <dbReference type="EMBL" id="KAH7135371.1"/>
    </source>
</evidence>
<evidence type="ECO:0000313" key="15">
    <source>
        <dbReference type="Proteomes" id="UP000700596"/>
    </source>
</evidence>
<gene>
    <name evidence="14" type="ORF">B0J11DRAFT_518196</name>
</gene>
<comment type="function">
    <text evidence="1">Catalyzes an early step in riboflavin biosynthesis, the NADPH-dependent reduction of the ribose side chain of 2,5-diamino-6-ribosylamino-4(3H)-pyrimidinone 5'-phosphate, yielding 2,5-diamino-6-ribitylamino-4(3H)-pyrimidinone 5'-phosphate.</text>
</comment>
<protein>
    <recommendedName>
        <fullName evidence="5">2,5-diamino-6-ribosylamino-4(3H)-pyrimidinone 5'-phosphate reductase</fullName>
        <ecNumber evidence="4">1.1.1.302</ecNumber>
    </recommendedName>
    <alternativeName>
        <fullName evidence="10">2,5-diamino-6-(5-phospho-D-ribosylamino)pyrimidin-4(3H)-one reductase</fullName>
    </alternativeName>
    <alternativeName>
        <fullName evidence="9">2,5-diamino-6-ribitylamino-4(3H)-pyrimidinone 5'-phosphate synthase</fullName>
    </alternativeName>
</protein>
<comment type="pathway">
    <text evidence="2">Cofactor biosynthesis; riboflavin biosynthesis.</text>
</comment>
<accession>A0A9P9EF20</accession>
<proteinExistence type="inferred from homology"/>
<dbReference type="Pfam" id="PF01872">
    <property type="entry name" value="RibD_C"/>
    <property type="match status" value="1"/>
</dbReference>
<evidence type="ECO:0000256" key="9">
    <source>
        <dbReference type="ARBA" id="ARBA00030073"/>
    </source>
</evidence>
<dbReference type="PANTHER" id="PTHR38011:SF7">
    <property type="entry name" value="2,5-DIAMINO-6-RIBOSYLAMINO-4(3H)-PYRIMIDINONE 5'-PHOSPHATE REDUCTASE"/>
    <property type="match status" value="1"/>
</dbReference>
<dbReference type="OrthoDB" id="5432at2759"/>
<evidence type="ECO:0000256" key="4">
    <source>
        <dbReference type="ARBA" id="ARBA00012851"/>
    </source>
</evidence>
<evidence type="ECO:0000256" key="10">
    <source>
        <dbReference type="ARBA" id="ARBA00031630"/>
    </source>
</evidence>
<evidence type="ECO:0000256" key="1">
    <source>
        <dbReference type="ARBA" id="ARBA00003555"/>
    </source>
</evidence>
<keyword evidence="6" id="KW-0686">Riboflavin biosynthesis</keyword>
<comment type="similarity">
    <text evidence="3">Belongs to the HTP reductase family.</text>
</comment>
<evidence type="ECO:0000256" key="12">
    <source>
        <dbReference type="ARBA" id="ARBA00049020"/>
    </source>
</evidence>
<feature type="domain" description="Bacterial bifunctional deaminase-reductase C-terminal" evidence="13">
    <location>
        <begin position="29"/>
        <end position="262"/>
    </location>
</feature>
<dbReference type="Proteomes" id="UP000700596">
    <property type="component" value="Unassembled WGS sequence"/>
</dbReference>
<evidence type="ECO:0000256" key="6">
    <source>
        <dbReference type="ARBA" id="ARBA00022619"/>
    </source>
</evidence>
<evidence type="ECO:0000259" key="13">
    <source>
        <dbReference type="Pfam" id="PF01872"/>
    </source>
</evidence>
<dbReference type="GO" id="GO:0009231">
    <property type="term" value="P:riboflavin biosynthetic process"/>
    <property type="evidence" value="ECO:0007669"/>
    <property type="project" value="UniProtKB-KW"/>
</dbReference>
<evidence type="ECO:0000256" key="11">
    <source>
        <dbReference type="ARBA" id="ARBA00047550"/>
    </source>
</evidence>
<keyword evidence="8" id="KW-0560">Oxidoreductase</keyword>
<comment type="caution">
    <text evidence="14">The sequence shown here is derived from an EMBL/GenBank/DDBJ whole genome shotgun (WGS) entry which is preliminary data.</text>
</comment>
<dbReference type="AlphaFoldDB" id="A0A9P9EF20"/>
<keyword evidence="15" id="KW-1185">Reference proteome</keyword>
<organism evidence="14 15">
    <name type="scientific">Dendryphion nanum</name>
    <dbReference type="NCBI Taxonomy" id="256645"/>
    <lineage>
        <taxon>Eukaryota</taxon>
        <taxon>Fungi</taxon>
        <taxon>Dikarya</taxon>
        <taxon>Ascomycota</taxon>
        <taxon>Pezizomycotina</taxon>
        <taxon>Dothideomycetes</taxon>
        <taxon>Pleosporomycetidae</taxon>
        <taxon>Pleosporales</taxon>
        <taxon>Torulaceae</taxon>
        <taxon>Dendryphion</taxon>
    </lineage>
</organism>
<evidence type="ECO:0000256" key="5">
    <source>
        <dbReference type="ARBA" id="ARBA00015035"/>
    </source>
</evidence>
<comment type="catalytic activity">
    <reaction evidence="11">
        <text>2,5-diamino-6-(1-D-ribitylamino)pyrimidin-4(3H)-one 5'-phosphate + NAD(+) = 2,5-diamino-6-(1-D-ribosylamino)pyrimidin-4(3H)-one 5'-phosphate + NADH + H(+)</text>
        <dbReference type="Rhea" id="RHEA:27274"/>
        <dbReference type="ChEBI" id="CHEBI:15378"/>
        <dbReference type="ChEBI" id="CHEBI:57540"/>
        <dbReference type="ChEBI" id="CHEBI:57945"/>
        <dbReference type="ChEBI" id="CHEBI:58890"/>
        <dbReference type="ChEBI" id="CHEBI:59545"/>
        <dbReference type="EC" id="1.1.1.302"/>
    </reaction>
</comment>
<comment type="catalytic activity">
    <reaction evidence="12">
        <text>2,5-diamino-6-(1-D-ribitylamino)pyrimidin-4(3H)-one 5'-phosphate + NADP(+) = 2,5-diamino-6-(1-D-ribosylamino)pyrimidin-4(3H)-one 5'-phosphate + NADPH + H(+)</text>
        <dbReference type="Rhea" id="RHEA:27278"/>
        <dbReference type="ChEBI" id="CHEBI:15378"/>
        <dbReference type="ChEBI" id="CHEBI:57783"/>
        <dbReference type="ChEBI" id="CHEBI:58349"/>
        <dbReference type="ChEBI" id="CHEBI:58890"/>
        <dbReference type="ChEBI" id="CHEBI:59545"/>
        <dbReference type="EC" id="1.1.1.302"/>
    </reaction>
</comment>
<dbReference type="PANTHER" id="PTHR38011">
    <property type="entry name" value="DIHYDROFOLATE REDUCTASE FAMILY PROTEIN (AFU_ORTHOLOGUE AFUA_8G06820)"/>
    <property type="match status" value="1"/>
</dbReference>
<reference evidence="14" key="1">
    <citation type="journal article" date="2021" name="Nat. Commun.">
        <title>Genetic determinants of endophytism in the Arabidopsis root mycobiome.</title>
        <authorList>
            <person name="Mesny F."/>
            <person name="Miyauchi S."/>
            <person name="Thiergart T."/>
            <person name="Pickel B."/>
            <person name="Atanasova L."/>
            <person name="Karlsson M."/>
            <person name="Huettel B."/>
            <person name="Barry K.W."/>
            <person name="Haridas S."/>
            <person name="Chen C."/>
            <person name="Bauer D."/>
            <person name="Andreopoulos W."/>
            <person name="Pangilinan J."/>
            <person name="LaButti K."/>
            <person name="Riley R."/>
            <person name="Lipzen A."/>
            <person name="Clum A."/>
            <person name="Drula E."/>
            <person name="Henrissat B."/>
            <person name="Kohler A."/>
            <person name="Grigoriev I.V."/>
            <person name="Martin F.M."/>
            <person name="Hacquard S."/>
        </authorList>
    </citation>
    <scope>NUCLEOTIDE SEQUENCE</scope>
    <source>
        <strain evidence="14">MPI-CAGE-CH-0243</strain>
    </source>
</reference>
<evidence type="ECO:0000256" key="3">
    <source>
        <dbReference type="ARBA" id="ARBA00009723"/>
    </source>
</evidence>
<dbReference type="EMBL" id="JAGMWT010000002">
    <property type="protein sequence ID" value="KAH7135371.1"/>
    <property type="molecule type" value="Genomic_DNA"/>
</dbReference>
<name>A0A9P9EF20_9PLEO</name>